<sequence>MTSHQASVPAGQGNRHRALEELRKPALVVATLLLAAFVASVVSSLVNPGSGLSGPQLAALAALCAGFYLLSRPEALAEFRFGPLGARFQEIDQLKDKVRALQLAIGAVVTNHERNHMEKLVGTGSDYAEFVWPMIGELQHLQAMGYIDATDGVRGVRAIAEDCHEQEGEGFHLRDFVRITPTGEEYLSVYKEWFEVPKQRA</sequence>
<proteinExistence type="predicted"/>
<reference evidence="2" key="2">
    <citation type="submission" date="2020-09" db="EMBL/GenBank/DDBJ databases">
        <authorList>
            <person name="Sun Q."/>
            <person name="Ohkuma M."/>
        </authorList>
    </citation>
    <scope>NUCLEOTIDE SEQUENCE</scope>
    <source>
        <strain evidence="2">JCM 4714</strain>
    </source>
</reference>
<evidence type="ECO:0000256" key="1">
    <source>
        <dbReference type="SAM" id="Phobius"/>
    </source>
</evidence>
<dbReference type="EMBL" id="BMVG01000017">
    <property type="protein sequence ID" value="GHE08533.1"/>
    <property type="molecule type" value="Genomic_DNA"/>
</dbReference>
<organism evidence="2 3">
    <name type="scientific">Streptomyces alanosinicus</name>
    <dbReference type="NCBI Taxonomy" id="68171"/>
    <lineage>
        <taxon>Bacteria</taxon>
        <taxon>Bacillati</taxon>
        <taxon>Actinomycetota</taxon>
        <taxon>Actinomycetes</taxon>
        <taxon>Kitasatosporales</taxon>
        <taxon>Streptomycetaceae</taxon>
        <taxon>Streptomyces</taxon>
    </lineage>
</organism>
<accession>A0A918YLW3</accession>
<evidence type="ECO:0000313" key="3">
    <source>
        <dbReference type="Proteomes" id="UP000655443"/>
    </source>
</evidence>
<name>A0A918YLW3_9ACTN</name>
<evidence type="ECO:0000313" key="2">
    <source>
        <dbReference type="EMBL" id="GHE08533.1"/>
    </source>
</evidence>
<protein>
    <submittedName>
        <fullName evidence="2">Uncharacterized protein</fullName>
    </submittedName>
</protein>
<feature type="transmembrane region" description="Helical" evidence="1">
    <location>
        <begin position="52"/>
        <end position="70"/>
    </location>
</feature>
<feature type="transmembrane region" description="Helical" evidence="1">
    <location>
        <begin position="25"/>
        <end position="46"/>
    </location>
</feature>
<keyword evidence="1" id="KW-0472">Membrane</keyword>
<gene>
    <name evidence="2" type="ORF">GCM10010339_57650</name>
</gene>
<dbReference type="AlphaFoldDB" id="A0A918YLW3"/>
<dbReference type="Proteomes" id="UP000655443">
    <property type="component" value="Unassembled WGS sequence"/>
</dbReference>
<keyword evidence="1" id="KW-1133">Transmembrane helix</keyword>
<comment type="caution">
    <text evidence="2">The sequence shown here is derived from an EMBL/GenBank/DDBJ whole genome shotgun (WGS) entry which is preliminary data.</text>
</comment>
<keyword evidence="1" id="KW-0812">Transmembrane</keyword>
<keyword evidence="3" id="KW-1185">Reference proteome</keyword>
<reference evidence="2" key="1">
    <citation type="journal article" date="2014" name="Int. J. Syst. Evol. Microbiol.">
        <title>Complete genome sequence of Corynebacterium casei LMG S-19264T (=DSM 44701T), isolated from a smear-ripened cheese.</title>
        <authorList>
            <consortium name="US DOE Joint Genome Institute (JGI-PGF)"/>
            <person name="Walter F."/>
            <person name="Albersmeier A."/>
            <person name="Kalinowski J."/>
            <person name="Ruckert C."/>
        </authorList>
    </citation>
    <scope>NUCLEOTIDE SEQUENCE</scope>
    <source>
        <strain evidence="2">JCM 4714</strain>
    </source>
</reference>